<name>A0A6J6SDC6_9ZZZZ</name>
<evidence type="ECO:0000256" key="6">
    <source>
        <dbReference type="SAM" id="Phobius"/>
    </source>
</evidence>
<evidence type="ECO:0000256" key="5">
    <source>
        <dbReference type="ARBA" id="ARBA00023136"/>
    </source>
</evidence>
<keyword evidence="2" id="KW-1003">Cell membrane</keyword>
<feature type="transmembrane region" description="Helical" evidence="6">
    <location>
        <begin position="238"/>
        <end position="256"/>
    </location>
</feature>
<evidence type="ECO:0000313" key="9">
    <source>
        <dbReference type="EMBL" id="CAB4732960.1"/>
    </source>
</evidence>
<keyword evidence="3 6" id="KW-0812">Transmembrane</keyword>
<dbReference type="EMBL" id="CAEZYU010000013">
    <property type="protein sequence ID" value="CAB4732960.1"/>
    <property type="molecule type" value="Genomic_DNA"/>
</dbReference>
<dbReference type="EMBL" id="CAFBMG010000027">
    <property type="protein sequence ID" value="CAB4895002.1"/>
    <property type="molecule type" value="Genomic_DNA"/>
</dbReference>
<feature type="transmembrane region" description="Helical" evidence="6">
    <location>
        <begin position="165"/>
        <end position="185"/>
    </location>
</feature>
<evidence type="ECO:0000256" key="3">
    <source>
        <dbReference type="ARBA" id="ARBA00022692"/>
    </source>
</evidence>
<accession>A0A6J6SDC6</accession>
<evidence type="ECO:0000256" key="4">
    <source>
        <dbReference type="ARBA" id="ARBA00022989"/>
    </source>
</evidence>
<evidence type="ECO:0000313" key="10">
    <source>
        <dbReference type="EMBL" id="CAB4895002.1"/>
    </source>
</evidence>
<evidence type="ECO:0000259" key="7">
    <source>
        <dbReference type="Pfam" id="PF06271"/>
    </source>
</evidence>
<reference evidence="9" key="1">
    <citation type="submission" date="2020-05" db="EMBL/GenBank/DDBJ databases">
        <authorList>
            <person name="Chiriac C."/>
            <person name="Salcher M."/>
            <person name="Ghai R."/>
            <person name="Kavagutti S V."/>
        </authorList>
    </citation>
    <scope>NUCLEOTIDE SEQUENCE</scope>
</reference>
<dbReference type="InterPro" id="IPR051791">
    <property type="entry name" value="Pra-immunoreactive"/>
</dbReference>
<dbReference type="InterPro" id="IPR010432">
    <property type="entry name" value="RDD"/>
</dbReference>
<organism evidence="9">
    <name type="scientific">freshwater metagenome</name>
    <dbReference type="NCBI Taxonomy" id="449393"/>
    <lineage>
        <taxon>unclassified sequences</taxon>
        <taxon>metagenomes</taxon>
        <taxon>ecological metagenomes</taxon>
    </lineage>
</organism>
<dbReference type="EMBL" id="CAEZSF010000055">
    <property type="protein sequence ID" value="CAB4536034.1"/>
    <property type="molecule type" value="Genomic_DNA"/>
</dbReference>
<dbReference type="PANTHER" id="PTHR36115">
    <property type="entry name" value="PROLINE-RICH ANTIGEN HOMOLOG-RELATED"/>
    <property type="match status" value="1"/>
</dbReference>
<feature type="domain" description="RDD" evidence="7">
    <location>
        <begin position="132"/>
        <end position="269"/>
    </location>
</feature>
<dbReference type="AlphaFoldDB" id="A0A6J6SDC6"/>
<gene>
    <name evidence="8" type="ORF">UFOPK1358_00743</name>
    <name evidence="9" type="ORF">UFOPK2766_00443</name>
    <name evidence="10" type="ORF">UFOPK3519_00523</name>
</gene>
<dbReference type="PANTHER" id="PTHR36115:SF6">
    <property type="entry name" value="PROLINE-RICH ANTIGEN HOMOLOG"/>
    <property type="match status" value="1"/>
</dbReference>
<evidence type="ECO:0000313" key="8">
    <source>
        <dbReference type="EMBL" id="CAB4536034.1"/>
    </source>
</evidence>
<protein>
    <submittedName>
        <fullName evidence="9">Unannotated protein</fullName>
    </submittedName>
</protein>
<dbReference type="GO" id="GO:0005886">
    <property type="term" value="C:plasma membrane"/>
    <property type="evidence" value="ECO:0007669"/>
    <property type="project" value="UniProtKB-SubCell"/>
</dbReference>
<keyword evidence="5 6" id="KW-0472">Membrane</keyword>
<evidence type="ECO:0000256" key="1">
    <source>
        <dbReference type="ARBA" id="ARBA00004651"/>
    </source>
</evidence>
<proteinExistence type="predicted"/>
<comment type="subcellular location">
    <subcellularLocation>
        <location evidence="1">Cell membrane</location>
        <topology evidence="1">Multi-pass membrane protein</topology>
    </subcellularLocation>
</comment>
<sequence>MSWCWRCDLPQGSEALACEQCGGELHSSPPASASGSHARVLEIDLSGMEPSEREMFLLFLDGASIDHDLQGLLLSVSAEDEQRIKDLLETVTTDTLVDFDPTQISGESLDWAREMASKMHPASTTADPLLLAPLMQRVVAAVISYCVWWVVIVVLFGLLTLSPEAPPYVAVLAISLLPLLGDTWLTAWNGTTPGKFVLGIRVVNSRGFAPGWRSSIVRTLVMMWPVILAYWPGLVGQVAVAITPAWMILLIITIARDPESQGLHDRAAGTRVVLGRHAERAA</sequence>
<dbReference type="Pfam" id="PF06271">
    <property type="entry name" value="RDD"/>
    <property type="match status" value="1"/>
</dbReference>
<evidence type="ECO:0000256" key="2">
    <source>
        <dbReference type="ARBA" id="ARBA00022475"/>
    </source>
</evidence>
<feature type="transmembrane region" description="Helical" evidence="6">
    <location>
        <begin position="138"/>
        <end position="159"/>
    </location>
</feature>
<keyword evidence="4 6" id="KW-1133">Transmembrane helix</keyword>